<dbReference type="GO" id="GO:0000166">
    <property type="term" value="F:nucleotide binding"/>
    <property type="evidence" value="ECO:0007669"/>
    <property type="project" value="InterPro"/>
</dbReference>
<dbReference type="Gene3D" id="3.30.360.10">
    <property type="entry name" value="Dihydrodipicolinate Reductase, domain 2"/>
    <property type="match status" value="1"/>
</dbReference>
<evidence type="ECO:0000313" key="5">
    <source>
        <dbReference type="Proteomes" id="UP001485043"/>
    </source>
</evidence>
<gene>
    <name evidence="4" type="ORF">WJX84_000562</name>
</gene>
<feature type="domain" description="Oxidoreductase putative C-terminal" evidence="3">
    <location>
        <begin position="172"/>
        <end position="312"/>
    </location>
</feature>
<comment type="caution">
    <text evidence="4">The sequence shown here is derived from an EMBL/GenBank/DDBJ whole genome shotgun (WGS) entry which is preliminary data.</text>
</comment>
<evidence type="ECO:0008006" key="6">
    <source>
        <dbReference type="Google" id="ProtNLM"/>
    </source>
</evidence>
<dbReference type="Gene3D" id="3.40.50.720">
    <property type="entry name" value="NAD(P)-binding Rossmann-like Domain"/>
    <property type="match status" value="1"/>
</dbReference>
<sequence>MSTFGEDVLPEDAAASRPINIGFIGAGGINFGTAAGCWNHSKHLERFENVHFTAVCDLNMDLAQQRVDQKKHSAGEFSHKWQGCKAFRTHRDMLNSGDRPDAVIIGTPPASRGALQMPGGSVELDLAEAGIHMFMEKPVSVRPIAEVLELAERLEEFHRQNGVITGVGYMLRYAAGVEMAKKLLGRVGAQPVAVLGRMSIGYSFLQTPFWWDKERSGGPIVEQATHFIDIMRDFCGEIVPESISAAAIGPNMALSDMPAHPLAEHTIPIDKRVNRATIAQFRFNNGAIGSLFHSAMLEGARFSSEIDVYADGVHIVIGNPYHMPFIRMRSSRVEDYEEVDINRQGEAMYDAAFGTFLQAIRTKNPKLLRSSFKDAARTYEVTRWIADASEQTPQSAWNSPAPWVTRARPSWTNAAADIVKEAQEEQPQQVMIQPVPTNPASPQPATMPPHLPYTPGQPTWQPQAPAIILP</sequence>
<evidence type="ECO:0000259" key="3">
    <source>
        <dbReference type="Pfam" id="PF08635"/>
    </source>
</evidence>
<dbReference type="InterPro" id="IPR052515">
    <property type="entry name" value="Gfo/Idh/MocA_Oxidoreductase"/>
</dbReference>
<dbReference type="EMBL" id="JALJOV010002125">
    <property type="protein sequence ID" value="KAK9834215.1"/>
    <property type="molecule type" value="Genomic_DNA"/>
</dbReference>
<dbReference type="SUPFAM" id="SSF55347">
    <property type="entry name" value="Glyceraldehyde-3-phosphate dehydrogenase-like, C-terminal domain"/>
    <property type="match status" value="1"/>
</dbReference>
<name>A0AAW1RL67_9CHLO</name>
<feature type="non-terminal residue" evidence="4">
    <location>
        <position position="470"/>
    </location>
</feature>
<proteinExistence type="predicted"/>
<feature type="region of interest" description="Disordered" evidence="1">
    <location>
        <begin position="438"/>
        <end position="470"/>
    </location>
</feature>
<organism evidence="4 5">
    <name type="scientific">Apatococcus fuscideae</name>
    <dbReference type="NCBI Taxonomy" id="2026836"/>
    <lineage>
        <taxon>Eukaryota</taxon>
        <taxon>Viridiplantae</taxon>
        <taxon>Chlorophyta</taxon>
        <taxon>core chlorophytes</taxon>
        <taxon>Trebouxiophyceae</taxon>
        <taxon>Chlorellales</taxon>
        <taxon>Chlorellaceae</taxon>
        <taxon>Apatococcus</taxon>
    </lineage>
</organism>
<dbReference type="AlphaFoldDB" id="A0AAW1RL67"/>
<keyword evidence="5" id="KW-1185">Reference proteome</keyword>
<dbReference type="SUPFAM" id="SSF51735">
    <property type="entry name" value="NAD(P)-binding Rossmann-fold domains"/>
    <property type="match status" value="1"/>
</dbReference>
<protein>
    <recommendedName>
        <fullName evidence="6">Oxidoreductase</fullName>
    </recommendedName>
</protein>
<feature type="compositionally biased region" description="Pro residues" evidence="1">
    <location>
        <begin position="438"/>
        <end position="452"/>
    </location>
</feature>
<dbReference type="InterPro" id="IPR013944">
    <property type="entry name" value="OxRdtase_put_C"/>
</dbReference>
<accession>A0AAW1RL67</accession>
<dbReference type="Pfam" id="PF01408">
    <property type="entry name" value="GFO_IDH_MocA"/>
    <property type="match status" value="1"/>
</dbReference>
<dbReference type="PANTHER" id="PTHR43249:SF1">
    <property type="entry name" value="D-GLUCOSIDE 3-DEHYDROGENASE"/>
    <property type="match status" value="1"/>
</dbReference>
<dbReference type="InterPro" id="IPR000683">
    <property type="entry name" value="Gfo/Idh/MocA-like_OxRdtase_N"/>
</dbReference>
<evidence type="ECO:0000256" key="1">
    <source>
        <dbReference type="SAM" id="MobiDB-lite"/>
    </source>
</evidence>
<evidence type="ECO:0000259" key="2">
    <source>
        <dbReference type="Pfam" id="PF01408"/>
    </source>
</evidence>
<dbReference type="PANTHER" id="PTHR43249">
    <property type="entry name" value="UDP-N-ACETYL-2-AMINO-2-DEOXY-D-GLUCURONATE OXIDASE"/>
    <property type="match status" value="1"/>
</dbReference>
<evidence type="ECO:0000313" key="4">
    <source>
        <dbReference type="EMBL" id="KAK9834215.1"/>
    </source>
</evidence>
<reference evidence="4 5" key="1">
    <citation type="journal article" date="2024" name="Nat. Commun.">
        <title>Phylogenomics reveals the evolutionary origins of lichenization in chlorophyte algae.</title>
        <authorList>
            <person name="Puginier C."/>
            <person name="Libourel C."/>
            <person name="Otte J."/>
            <person name="Skaloud P."/>
            <person name="Haon M."/>
            <person name="Grisel S."/>
            <person name="Petersen M."/>
            <person name="Berrin J.G."/>
            <person name="Delaux P.M."/>
            <person name="Dal Grande F."/>
            <person name="Keller J."/>
        </authorList>
    </citation>
    <scope>NUCLEOTIDE SEQUENCE [LARGE SCALE GENOMIC DNA]</scope>
    <source>
        <strain evidence="4 5">SAG 2523</strain>
    </source>
</reference>
<dbReference type="Proteomes" id="UP001485043">
    <property type="component" value="Unassembled WGS sequence"/>
</dbReference>
<feature type="domain" description="Gfo/Idh/MocA-like oxidoreductase N-terminal" evidence="2">
    <location>
        <begin position="19"/>
        <end position="154"/>
    </location>
</feature>
<dbReference type="InterPro" id="IPR036291">
    <property type="entry name" value="NAD(P)-bd_dom_sf"/>
</dbReference>
<dbReference type="Pfam" id="PF08635">
    <property type="entry name" value="ox_reductase_C"/>
    <property type="match status" value="1"/>
</dbReference>